<comment type="caution">
    <text evidence="2">The sequence shown here is derived from an EMBL/GenBank/DDBJ whole genome shotgun (WGS) entry which is preliminary data.</text>
</comment>
<keyword evidence="3" id="KW-1185">Reference proteome</keyword>
<dbReference type="GO" id="GO:0016787">
    <property type="term" value="F:hydrolase activity"/>
    <property type="evidence" value="ECO:0007669"/>
    <property type="project" value="UniProtKB-KW"/>
</dbReference>
<dbReference type="InterPro" id="IPR000073">
    <property type="entry name" value="AB_hydrolase_1"/>
</dbReference>
<organism evidence="2 3">
    <name type="scientific">Cyclobacterium plantarum</name>
    <dbReference type="NCBI Taxonomy" id="2716263"/>
    <lineage>
        <taxon>Bacteria</taxon>
        <taxon>Pseudomonadati</taxon>
        <taxon>Bacteroidota</taxon>
        <taxon>Cytophagia</taxon>
        <taxon>Cytophagales</taxon>
        <taxon>Cyclobacteriaceae</taxon>
        <taxon>Cyclobacterium</taxon>
    </lineage>
</organism>
<gene>
    <name evidence="2" type="ORF">G9Q97_13385</name>
</gene>
<dbReference type="SUPFAM" id="SSF53474">
    <property type="entry name" value="alpha/beta-Hydrolases"/>
    <property type="match status" value="1"/>
</dbReference>
<dbReference type="Gene3D" id="3.40.50.1820">
    <property type="entry name" value="alpha/beta hydrolase"/>
    <property type="match status" value="1"/>
</dbReference>
<dbReference type="RefSeq" id="WP_166147626.1">
    <property type="nucleotide sequence ID" value="NZ_JAANYN010000005.1"/>
</dbReference>
<sequence length="380" mass="43917">MTGLFLILTNFYLFPPVLTETLSVPLDHREPRGKQITISYTLSQPYQDQKETILLLDDPLDNYFQQSMDLRDLADEFNLVQIKGRHQSEVLLTTIHISGQTDWSKAYQLPNVDQHVRDLERVRKALPGDQPVHLVGFSGAAAYLHYYLSLYPEKVSSLISFNPLLLDLQKNLNFRDPAPCPEAQANRFWFGYLWHAYAERLCPDTGDTDDFPFYAFLQWGFLVPGLWENREDDVALKVRLFEHSYNLVANRLNDQPPSIAAAWMKQESQPIWKELEQASFSVHGVDYDKGRLYEGKVLIVGAVHDKLLSRYCYDVLAEFYPQSSLMLLRDGHALGKLRATGLQGELIRSFLLEDNQEKIGVYQSLREAGLLYDKRDRYNF</sequence>
<dbReference type="Proteomes" id="UP000649799">
    <property type="component" value="Unassembled WGS sequence"/>
</dbReference>
<keyword evidence="2" id="KW-0378">Hydrolase</keyword>
<accession>A0ABX0HA88</accession>
<dbReference type="InterPro" id="IPR029058">
    <property type="entry name" value="AB_hydrolase_fold"/>
</dbReference>
<evidence type="ECO:0000259" key="1">
    <source>
        <dbReference type="Pfam" id="PF00561"/>
    </source>
</evidence>
<protein>
    <submittedName>
        <fullName evidence="2">Alpha/beta hydrolase</fullName>
    </submittedName>
</protein>
<name>A0ABX0HA88_9BACT</name>
<dbReference type="Pfam" id="PF00561">
    <property type="entry name" value="Abhydrolase_1"/>
    <property type="match status" value="1"/>
</dbReference>
<evidence type="ECO:0000313" key="3">
    <source>
        <dbReference type="Proteomes" id="UP000649799"/>
    </source>
</evidence>
<proteinExistence type="predicted"/>
<reference evidence="2 3" key="1">
    <citation type="submission" date="2020-03" db="EMBL/GenBank/DDBJ databases">
        <title>Cyclobacterium plantarum sp. nov., a marine bacterium isolated from a coastal-marine wetland.</title>
        <authorList>
            <person name="Sanchez-Porro C."/>
            <person name="Ventosa A."/>
            <person name="Amoozegar M."/>
        </authorList>
    </citation>
    <scope>NUCLEOTIDE SEQUENCE [LARGE SCALE GENOMIC DNA]</scope>
    <source>
        <strain evidence="2 3">GBPx2</strain>
    </source>
</reference>
<feature type="domain" description="AB hydrolase-1" evidence="1">
    <location>
        <begin position="111"/>
        <end position="177"/>
    </location>
</feature>
<dbReference type="EMBL" id="JAANYN010000005">
    <property type="protein sequence ID" value="NHE57803.1"/>
    <property type="molecule type" value="Genomic_DNA"/>
</dbReference>
<evidence type="ECO:0000313" key="2">
    <source>
        <dbReference type="EMBL" id="NHE57803.1"/>
    </source>
</evidence>